<dbReference type="InterPro" id="IPR020471">
    <property type="entry name" value="AKR"/>
</dbReference>
<accession>A0ABU8ZVJ1</accession>
<reference evidence="2 3" key="1">
    <citation type="submission" date="2024-03" db="EMBL/GenBank/DDBJ databases">
        <title>Screening, Identification and Application of a Plant Lactobacillus Strain.</title>
        <authorList>
            <person name="Li Y.L."/>
        </authorList>
    </citation>
    <scope>NUCLEOTIDE SEQUENCE [LARGE SCALE GENOMIC DNA]</scope>
    <source>
        <strain evidence="2 3">JDB</strain>
    </source>
</reference>
<keyword evidence="3" id="KW-1185">Reference proteome</keyword>
<dbReference type="Proteomes" id="UP001386972">
    <property type="component" value="Unassembled WGS sequence"/>
</dbReference>
<dbReference type="InterPro" id="IPR023210">
    <property type="entry name" value="NADP_OxRdtase_dom"/>
</dbReference>
<dbReference type="CDD" id="cd19138">
    <property type="entry name" value="AKR_YeaE"/>
    <property type="match status" value="1"/>
</dbReference>
<dbReference type="SUPFAM" id="SSF51430">
    <property type="entry name" value="NAD(P)-linked oxidoreductase"/>
    <property type="match status" value="1"/>
</dbReference>
<gene>
    <name evidence="2" type="ORF">WLF18_04565</name>
</gene>
<dbReference type="EMBL" id="JBBNAW010000002">
    <property type="protein sequence ID" value="MEK2608375.1"/>
    <property type="molecule type" value="Genomic_DNA"/>
</dbReference>
<dbReference type="RefSeq" id="WP_340610911.1">
    <property type="nucleotide sequence ID" value="NZ_JBBNAW010000002.1"/>
</dbReference>
<sequence length="281" mass="30873">MRTVELADRRVAAIGQGTWYMGEDPARKAAEVAALQQGIELGMSLIDTAEMYAEGGAEEVVGAAMAGRRDQVFLVSKVYPHNASQRGVPQACEPASLRACERSLRRLGTDCIDLYLLHWRGQYPLEETVEAFERLREQGKIRRWGVSNFDLDDMIELDNAACAANQVLYNPAQRGIEFDLLPWSQAQQMPIMAYCPLAQAGQLLQHPLLAEIAERHNATPAQVSLAWVTRHAGVIAIPKAVDPRHVQLNAAAGELSLSAADLQAIDQAFAPPTRKQHLAMV</sequence>
<comment type="caution">
    <text evidence="2">The sequence shown here is derived from an EMBL/GenBank/DDBJ whole genome shotgun (WGS) entry which is preliminary data.</text>
</comment>
<organism evidence="2 3">
    <name type="scientific">Pseudomonas shirazensis</name>
    <dbReference type="NCBI Taxonomy" id="2745494"/>
    <lineage>
        <taxon>Bacteria</taxon>
        <taxon>Pseudomonadati</taxon>
        <taxon>Pseudomonadota</taxon>
        <taxon>Gammaproteobacteria</taxon>
        <taxon>Pseudomonadales</taxon>
        <taxon>Pseudomonadaceae</taxon>
        <taxon>Pseudomonas</taxon>
    </lineage>
</organism>
<evidence type="ECO:0000313" key="2">
    <source>
        <dbReference type="EMBL" id="MEK2608375.1"/>
    </source>
</evidence>
<evidence type="ECO:0000259" key="1">
    <source>
        <dbReference type="Pfam" id="PF00248"/>
    </source>
</evidence>
<dbReference type="Pfam" id="PF00248">
    <property type="entry name" value="Aldo_ket_red"/>
    <property type="match status" value="1"/>
</dbReference>
<feature type="domain" description="NADP-dependent oxidoreductase" evidence="1">
    <location>
        <begin position="14"/>
        <end position="268"/>
    </location>
</feature>
<proteinExistence type="predicted"/>
<dbReference type="PANTHER" id="PTHR43638:SF3">
    <property type="entry name" value="ALDEHYDE REDUCTASE"/>
    <property type="match status" value="1"/>
</dbReference>
<evidence type="ECO:0000313" key="3">
    <source>
        <dbReference type="Proteomes" id="UP001386972"/>
    </source>
</evidence>
<protein>
    <submittedName>
        <fullName evidence="2">Aldo/keto reductase</fullName>
    </submittedName>
</protein>
<dbReference type="PANTHER" id="PTHR43638">
    <property type="entry name" value="OXIDOREDUCTASE, ALDO/KETO REDUCTASE FAMILY PROTEIN"/>
    <property type="match status" value="1"/>
</dbReference>
<name>A0ABU8ZVJ1_9PSED</name>
<dbReference type="PRINTS" id="PR00069">
    <property type="entry name" value="ALDKETRDTASE"/>
</dbReference>
<dbReference type="Gene3D" id="3.20.20.100">
    <property type="entry name" value="NADP-dependent oxidoreductase domain"/>
    <property type="match status" value="1"/>
</dbReference>
<dbReference type="InterPro" id="IPR036812">
    <property type="entry name" value="NAD(P)_OxRdtase_dom_sf"/>
</dbReference>